<protein>
    <submittedName>
        <fullName evidence="1">Uncharacterized protein</fullName>
    </submittedName>
</protein>
<dbReference type="KEGG" id="this:HZT40_08545"/>
<name>A0A7L6AR75_9GAMM</name>
<proteinExistence type="predicted"/>
<dbReference type="EMBL" id="CP059265">
    <property type="protein sequence ID" value="QLQ31626.1"/>
    <property type="molecule type" value="Genomic_DNA"/>
</dbReference>
<evidence type="ECO:0000313" key="1">
    <source>
        <dbReference type="EMBL" id="QLQ31626.1"/>
    </source>
</evidence>
<organism evidence="1 2">
    <name type="scientific">Candidatus Thiothrix singaporensis</name>
    <dbReference type="NCBI Taxonomy" id="2799669"/>
    <lineage>
        <taxon>Bacteria</taxon>
        <taxon>Pseudomonadati</taxon>
        <taxon>Pseudomonadota</taxon>
        <taxon>Gammaproteobacteria</taxon>
        <taxon>Thiotrichales</taxon>
        <taxon>Thiotrichaceae</taxon>
        <taxon>Thiothrix</taxon>
    </lineage>
</organism>
<dbReference type="AlphaFoldDB" id="A0A7L6AR75"/>
<keyword evidence="2" id="KW-1185">Reference proteome</keyword>
<dbReference type="Proteomes" id="UP000510621">
    <property type="component" value="Chromosome"/>
</dbReference>
<reference evidence="1" key="1">
    <citation type="submission" date="2020-06" db="EMBL/GenBank/DDBJ databases">
        <title>Analysis procedures for assessing recovery of high quality, complete, closed genomes from Nanopore long read metagenome sequencing.</title>
        <authorList>
            <person name="Bessarab I."/>
            <person name="Arumugam K."/>
            <person name="Haryono M."/>
            <person name="Liu X."/>
            <person name="Roy S."/>
            <person name="Zuniga-Montanez R.E."/>
            <person name="Qiu G."/>
            <person name="Drautz-Moses D.I."/>
            <person name="Law Y.Y."/>
            <person name="Wuertz S."/>
            <person name="Lauro F.M."/>
            <person name="Huson D.H."/>
            <person name="Williams R.B."/>
        </authorList>
    </citation>
    <scope>NUCLEOTIDE SEQUENCE [LARGE SCALE GENOMIC DNA]</scope>
    <source>
        <strain evidence="1">SSD2</strain>
    </source>
</reference>
<evidence type="ECO:0000313" key="2">
    <source>
        <dbReference type="Proteomes" id="UP000510621"/>
    </source>
</evidence>
<sequence length="72" mass="8011">MNHDIAEAIRNKTEDGYITLWTERIAQLSEDHGIPVQNIDWSGSPLTVAGRVASYISRNGNQPISLLEYVQG</sequence>
<accession>A0A7L6AR75</accession>
<gene>
    <name evidence="1" type="ORF">HZT40_08545</name>
</gene>